<organism evidence="5">
    <name type="scientific">Tetraodon nigroviridis</name>
    <name type="common">Spotted green pufferfish</name>
    <name type="synonym">Chelonodon nigroviridis</name>
    <dbReference type="NCBI Taxonomy" id="99883"/>
    <lineage>
        <taxon>Eukaryota</taxon>
        <taxon>Metazoa</taxon>
        <taxon>Chordata</taxon>
        <taxon>Craniata</taxon>
        <taxon>Vertebrata</taxon>
        <taxon>Euteleostomi</taxon>
        <taxon>Actinopterygii</taxon>
        <taxon>Neopterygii</taxon>
        <taxon>Teleostei</taxon>
        <taxon>Neoteleostei</taxon>
        <taxon>Acanthomorphata</taxon>
        <taxon>Eupercaria</taxon>
        <taxon>Tetraodontiformes</taxon>
        <taxon>Tetradontoidea</taxon>
        <taxon>Tetraodontidae</taxon>
        <taxon>Tetraodon</taxon>
    </lineage>
</organism>
<feature type="region of interest" description="Disordered" evidence="3">
    <location>
        <begin position="240"/>
        <end position="549"/>
    </location>
</feature>
<dbReference type="Pfam" id="PF00443">
    <property type="entry name" value="UCH"/>
    <property type="match status" value="1"/>
</dbReference>
<dbReference type="OrthoDB" id="205782at2759"/>
<dbReference type="KEGG" id="tng:GSTEN00021349G001"/>
<dbReference type="InterPro" id="IPR028889">
    <property type="entry name" value="USP"/>
</dbReference>
<dbReference type="SUPFAM" id="SSF54001">
    <property type="entry name" value="Cysteine proteinases"/>
    <property type="match status" value="1"/>
</dbReference>
<feature type="compositionally biased region" description="Basic and acidic residues" evidence="3">
    <location>
        <begin position="455"/>
        <end position="472"/>
    </location>
</feature>
<dbReference type="InterPro" id="IPR052398">
    <property type="entry name" value="Ubiquitin_hydrolase_53/54"/>
</dbReference>
<evidence type="ECO:0000259" key="4">
    <source>
        <dbReference type="PROSITE" id="PS50235"/>
    </source>
</evidence>
<feature type="non-terminal residue" evidence="5">
    <location>
        <position position="549"/>
    </location>
</feature>
<dbReference type="Gene3D" id="3.90.70.10">
    <property type="entry name" value="Cysteine proteinases"/>
    <property type="match status" value="1"/>
</dbReference>
<dbReference type="GO" id="GO:0016579">
    <property type="term" value="P:protein deubiquitination"/>
    <property type="evidence" value="ECO:0007669"/>
    <property type="project" value="InterPro"/>
</dbReference>
<evidence type="ECO:0000256" key="1">
    <source>
        <dbReference type="ARBA" id="ARBA00022786"/>
    </source>
</evidence>
<dbReference type="PROSITE" id="PS50235">
    <property type="entry name" value="USP_3"/>
    <property type="match status" value="1"/>
</dbReference>
<dbReference type="PANTHER" id="PTHR22975:SF6">
    <property type="entry name" value="INACTIVE UBIQUITIN CARBOXYL-TERMINAL HYDROLASE 53"/>
    <property type="match status" value="1"/>
</dbReference>
<comment type="caution">
    <text evidence="5">The sequence shown here is derived from an EMBL/GenBank/DDBJ whole genome shotgun (WGS) entry which is preliminary data.</text>
</comment>
<dbReference type="GO" id="GO:0007605">
    <property type="term" value="P:sensory perception of sound"/>
    <property type="evidence" value="ECO:0007669"/>
    <property type="project" value="TreeGrafter"/>
</dbReference>
<keyword evidence="2" id="KW-0378">Hydrolase</keyword>
<feature type="compositionally biased region" description="Polar residues" evidence="3">
    <location>
        <begin position="526"/>
        <end position="543"/>
    </location>
</feature>
<dbReference type="GO" id="GO:0010996">
    <property type="term" value="P:response to auditory stimulus"/>
    <property type="evidence" value="ECO:0007669"/>
    <property type="project" value="TreeGrafter"/>
</dbReference>
<evidence type="ECO:0000256" key="3">
    <source>
        <dbReference type="SAM" id="MobiDB-lite"/>
    </source>
</evidence>
<evidence type="ECO:0000313" key="5">
    <source>
        <dbReference type="EMBL" id="CAG02292.1"/>
    </source>
</evidence>
<feature type="compositionally biased region" description="Basic and acidic residues" evidence="3">
    <location>
        <begin position="267"/>
        <end position="316"/>
    </location>
</feature>
<dbReference type="GO" id="GO:0005911">
    <property type="term" value="C:cell-cell junction"/>
    <property type="evidence" value="ECO:0007669"/>
    <property type="project" value="TreeGrafter"/>
</dbReference>
<feature type="compositionally biased region" description="Basic and acidic residues" evidence="3">
    <location>
        <begin position="516"/>
        <end position="525"/>
    </location>
</feature>
<reference evidence="5" key="1">
    <citation type="journal article" date="2004" name="Nature">
        <title>Genome duplication in the teleost fish Tetraodon nigroviridis reveals the early vertebrate proto-karyotype.</title>
        <authorList>
            <person name="Jaillon O."/>
            <person name="Aury J.-M."/>
            <person name="Brunet F."/>
            <person name="Petit J.-L."/>
            <person name="Stange-Thomann N."/>
            <person name="Mauceli E."/>
            <person name="Bouneau L."/>
            <person name="Fischer C."/>
            <person name="Ozouf-Costaz C."/>
            <person name="Bernot A."/>
            <person name="Nicaud S."/>
            <person name="Jaffe D."/>
            <person name="Fisher S."/>
            <person name="Lutfalla G."/>
            <person name="Dossat C."/>
            <person name="Segurens B."/>
            <person name="Dasilva C."/>
            <person name="Salanoubat M."/>
            <person name="Levy M."/>
            <person name="Boudet N."/>
            <person name="Castellano S."/>
            <person name="Anthouard V."/>
            <person name="Jubin C."/>
            <person name="Castelli V."/>
            <person name="Katinka M."/>
            <person name="Vacherie B."/>
            <person name="Biemont C."/>
            <person name="Skalli Z."/>
            <person name="Cattolico L."/>
            <person name="Poulain J."/>
            <person name="De Berardinis V."/>
            <person name="Cruaud C."/>
            <person name="Duprat S."/>
            <person name="Brottier P."/>
            <person name="Coutanceau J.-P."/>
            <person name="Gouzy J."/>
            <person name="Parra G."/>
            <person name="Lardier G."/>
            <person name="Chapple C."/>
            <person name="McKernan K.J."/>
            <person name="McEwan P."/>
            <person name="Bosak S."/>
            <person name="Kellis M."/>
            <person name="Volff J.-N."/>
            <person name="Guigo R."/>
            <person name="Zody M.C."/>
            <person name="Mesirov J."/>
            <person name="Lindblad-Toh K."/>
            <person name="Birren B."/>
            <person name="Nusbaum C."/>
            <person name="Kahn D."/>
            <person name="Robinson-Rechavi M."/>
            <person name="Laudet V."/>
            <person name="Schachter V."/>
            <person name="Quetier F."/>
            <person name="Saurin W."/>
            <person name="Scarpelli C."/>
            <person name="Wincker P."/>
            <person name="Lander E.S."/>
            <person name="Weissenbach J."/>
            <person name="Roest Crollius H."/>
        </authorList>
    </citation>
    <scope>NUCLEOTIDE SEQUENCE [LARGE SCALE GENOMIC DNA]</scope>
</reference>
<reference evidence="5" key="2">
    <citation type="submission" date="2004-02" db="EMBL/GenBank/DDBJ databases">
        <authorList>
            <consortium name="Genoscope"/>
            <consortium name="Whitehead Institute Centre for Genome Research"/>
        </authorList>
    </citation>
    <scope>NUCLEOTIDE SEQUENCE</scope>
</reference>
<keyword evidence="1" id="KW-0833">Ubl conjugation pathway</keyword>
<accession>Q4SAP0</accession>
<evidence type="ECO:0000256" key="2">
    <source>
        <dbReference type="ARBA" id="ARBA00022801"/>
    </source>
</evidence>
<dbReference type="GO" id="GO:0004843">
    <property type="term" value="F:cysteine-type deubiquitinase activity"/>
    <property type="evidence" value="ECO:0007669"/>
    <property type="project" value="InterPro"/>
</dbReference>
<proteinExistence type="predicted"/>
<feature type="non-terminal residue" evidence="5">
    <location>
        <position position="1"/>
    </location>
</feature>
<dbReference type="CDD" id="cd02257">
    <property type="entry name" value="Peptidase_C19"/>
    <property type="match status" value="1"/>
</dbReference>
<feature type="compositionally biased region" description="Polar residues" evidence="3">
    <location>
        <begin position="355"/>
        <end position="377"/>
    </location>
</feature>
<dbReference type="AlphaFoldDB" id="Q4SAP0"/>
<feature type="compositionally biased region" description="Low complexity" evidence="3">
    <location>
        <begin position="243"/>
        <end position="254"/>
    </location>
</feature>
<feature type="compositionally biased region" description="Basic and acidic residues" evidence="3">
    <location>
        <begin position="481"/>
        <end position="509"/>
    </location>
</feature>
<protein>
    <submittedName>
        <fullName evidence="5">(spotted green pufferfish) hypothetical protein</fullName>
    </submittedName>
</protein>
<dbReference type="InterPro" id="IPR038765">
    <property type="entry name" value="Papain-like_cys_pep_sf"/>
</dbReference>
<sequence length="549" mass="61568">VCRSCGASSDPLPFTELVHYISTTALCQQMLQRKRDSFGELLQAASTVGDLRNCPSKCGQRIGIRRVLMNSPEIVTIGFVWDSDQSDLTEDVIRSLGPHLTLSALFYRVTDEHAKKGELQLVGMICYSSRHYCAFTFHTKSSKWVFFDDATVKEIGSRWKDVVSKCIKDHFQPLLLFYSNPDGSAIIIDDAHKQDSSHAHYKDTVNGDGKDLESPVLVPKKMELTRENINALLSSSSFKEKTSSTFSRGSTQTSGGRGQVKGTTVDPKSRLRDISREVAQKAGEMRATHFPRKDSERSGQRRPESYHRDPGHDRVYSRSISPPENGFKHHVETRLYSSQGKGPTRTERTPHLGGRSSQEPTRSQSRVQVFPVSSSGGHRSRRPDYPFNGYDTDSSQDSRERPESGGPGRSRPSRPWKPMREVLNVDSVLSGDSHTVHQERRQHSPKRRPSSESPTRNRDADLTWGGREERKPKSLMTIYEDEQRNDTRGSRSSLESDGRGAPGDKDRSKGSVAPKARNDTWRIQRTESGYESSDRLSNGSANLDSPVVE</sequence>
<dbReference type="PANTHER" id="PTHR22975">
    <property type="entry name" value="UBIQUITIN SPECIFIC PROTEINASE"/>
    <property type="match status" value="1"/>
</dbReference>
<name>Q4SAP0_TETNG</name>
<dbReference type="EMBL" id="CAAE01014681">
    <property type="protein sequence ID" value="CAG02292.1"/>
    <property type="molecule type" value="Genomic_DNA"/>
</dbReference>
<gene>
    <name evidence="5" type="ORF">GSTENG00021349001</name>
</gene>
<dbReference type="InterPro" id="IPR001394">
    <property type="entry name" value="Peptidase_C19_UCH"/>
</dbReference>
<feature type="domain" description="USP" evidence="4">
    <location>
        <begin position="1"/>
        <end position="181"/>
    </location>
</feature>